<protein>
    <submittedName>
        <fullName evidence="2">Uncharacterized protein</fullName>
    </submittedName>
</protein>
<feature type="chain" id="PRO_5043852762" evidence="1">
    <location>
        <begin position="18"/>
        <end position="112"/>
    </location>
</feature>
<accession>A0AAV1KAK9</accession>
<name>A0AAV1KAK9_9NEOP</name>
<dbReference type="Proteomes" id="UP001314205">
    <property type="component" value="Unassembled WGS sequence"/>
</dbReference>
<keyword evidence="3" id="KW-1185">Reference proteome</keyword>
<evidence type="ECO:0000313" key="3">
    <source>
        <dbReference type="Proteomes" id="UP001314205"/>
    </source>
</evidence>
<dbReference type="AlphaFoldDB" id="A0AAV1KAK9"/>
<gene>
    <name evidence="2" type="ORF">PARMNEM_LOCUS1969</name>
</gene>
<feature type="signal peptide" evidence="1">
    <location>
        <begin position="1"/>
        <end position="17"/>
    </location>
</feature>
<organism evidence="2 3">
    <name type="scientific">Parnassius mnemosyne</name>
    <name type="common">clouded apollo</name>
    <dbReference type="NCBI Taxonomy" id="213953"/>
    <lineage>
        <taxon>Eukaryota</taxon>
        <taxon>Metazoa</taxon>
        <taxon>Ecdysozoa</taxon>
        <taxon>Arthropoda</taxon>
        <taxon>Hexapoda</taxon>
        <taxon>Insecta</taxon>
        <taxon>Pterygota</taxon>
        <taxon>Neoptera</taxon>
        <taxon>Endopterygota</taxon>
        <taxon>Lepidoptera</taxon>
        <taxon>Glossata</taxon>
        <taxon>Ditrysia</taxon>
        <taxon>Papilionoidea</taxon>
        <taxon>Papilionidae</taxon>
        <taxon>Parnassiinae</taxon>
        <taxon>Parnassini</taxon>
        <taxon>Parnassius</taxon>
        <taxon>Driopa</taxon>
    </lineage>
</organism>
<evidence type="ECO:0000313" key="2">
    <source>
        <dbReference type="EMBL" id="CAK1580121.1"/>
    </source>
</evidence>
<sequence>MKRELLILLAAITFSAAMVPKLRRAVNMDEDEEFLKSVSSTSEKSKEICMPQTPCAWSIYKSRQKIIDTQITNTYCHCGNGTTCQINEDDANVGAFIHRCRPPAENDENTES</sequence>
<keyword evidence="1" id="KW-0732">Signal</keyword>
<evidence type="ECO:0000256" key="1">
    <source>
        <dbReference type="SAM" id="SignalP"/>
    </source>
</evidence>
<dbReference type="EMBL" id="CAVLGL010000013">
    <property type="protein sequence ID" value="CAK1580121.1"/>
    <property type="molecule type" value="Genomic_DNA"/>
</dbReference>
<proteinExistence type="predicted"/>
<reference evidence="2 3" key="1">
    <citation type="submission" date="2023-11" db="EMBL/GenBank/DDBJ databases">
        <authorList>
            <person name="Hedman E."/>
            <person name="Englund M."/>
            <person name="Stromberg M."/>
            <person name="Nyberg Akerstrom W."/>
            <person name="Nylinder S."/>
            <person name="Jareborg N."/>
            <person name="Kallberg Y."/>
            <person name="Kronander E."/>
        </authorList>
    </citation>
    <scope>NUCLEOTIDE SEQUENCE [LARGE SCALE GENOMIC DNA]</scope>
</reference>
<comment type="caution">
    <text evidence="2">The sequence shown here is derived from an EMBL/GenBank/DDBJ whole genome shotgun (WGS) entry which is preliminary data.</text>
</comment>